<dbReference type="EMBL" id="JADGJW010000024">
    <property type="protein sequence ID" value="KAJ3227023.1"/>
    <property type="molecule type" value="Genomic_DNA"/>
</dbReference>
<evidence type="ECO:0000259" key="2">
    <source>
        <dbReference type="Pfam" id="PF06916"/>
    </source>
</evidence>
<dbReference type="InterPro" id="IPR009688">
    <property type="entry name" value="FAM210A/B-like_dom"/>
</dbReference>
<keyword evidence="4" id="KW-1185">Reference proteome</keyword>
<feature type="domain" description="DUF1279" evidence="2">
    <location>
        <begin position="10"/>
        <end position="97"/>
    </location>
</feature>
<organism evidence="3 4">
    <name type="scientific">Clydaea vesicula</name>
    <dbReference type="NCBI Taxonomy" id="447962"/>
    <lineage>
        <taxon>Eukaryota</taxon>
        <taxon>Fungi</taxon>
        <taxon>Fungi incertae sedis</taxon>
        <taxon>Chytridiomycota</taxon>
        <taxon>Chytridiomycota incertae sedis</taxon>
        <taxon>Chytridiomycetes</taxon>
        <taxon>Lobulomycetales</taxon>
        <taxon>Lobulomycetaceae</taxon>
        <taxon>Clydaea</taxon>
    </lineage>
</organism>
<gene>
    <name evidence="3" type="ORF">HK099_003646</name>
</gene>
<feature type="transmembrane region" description="Helical" evidence="1">
    <location>
        <begin position="6"/>
        <end position="27"/>
    </location>
</feature>
<proteinExistence type="predicted"/>
<evidence type="ECO:0000313" key="3">
    <source>
        <dbReference type="EMBL" id="KAJ3227023.1"/>
    </source>
</evidence>
<evidence type="ECO:0000313" key="4">
    <source>
        <dbReference type="Proteomes" id="UP001211065"/>
    </source>
</evidence>
<keyword evidence="1" id="KW-0812">Transmembrane</keyword>
<name>A0AAD5Y371_9FUNG</name>
<dbReference type="AlphaFoldDB" id="A0AAD5Y371"/>
<feature type="transmembrane region" description="Helical" evidence="1">
    <location>
        <begin position="70"/>
        <end position="89"/>
    </location>
</feature>
<accession>A0AAD5Y371</accession>
<keyword evidence="1" id="KW-1133">Transmembrane helix</keyword>
<dbReference type="Proteomes" id="UP001211065">
    <property type="component" value="Unassembled WGS sequence"/>
</dbReference>
<dbReference type="Pfam" id="PF06916">
    <property type="entry name" value="FAM210A-B_dom"/>
    <property type="match status" value="1"/>
</dbReference>
<reference evidence="3" key="1">
    <citation type="submission" date="2020-05" db="EMBL/GenBank/DDBJ databases">
        <title>Phylogenomic resolution of chytrid fungi.</title>
        <authorList>
            <person name="Stajich J.E."/>
            <person name="Amses K."/>
            <person name="Simmons R."/>
            <person name="Seto K."/>
            <person name="Myers J."/>
            <person name="Bonds A."/>
            <person name="Quandt C.A."/>
            <person name="Barry K."/>
            <person name="Liu P."/>
            <person name="Grigoriev I."/>
            <person name="Longcore J.E."/>
            <person name="James T.Y."/>
        </authorList>
    </citation>
    <scope>NUCLEOTIDE SEQUENCE</scope>
    <source>
        <strain evidence="3">JEL0476</strain>
    </source>
</reference>
<evidence type="ECO:0000256" key="1">
    <source>
        <dbReference type="SAM" id="Phobius"/>
    </source>
</evidence>
<comment type="caution">
    <text evidence="3">The sequence shown here is derived from an EMBL/GenBank/DDBJ whole genome shotgun (WGS) entry which is preliminary data.</text>
</comment>
<protein>
    <recommendedName>
        <fullName evidence="2">DUF1279 domain-containing protein</fullName>
    </recommendedName>
</protein>
<keyword evidence="1" id="KW-0472">Membrane</keyword>
<sequence length="118" mass="13815">MAQQHILGFIAYNIVGTTSLIGCLLLVHFGCDTQRLIDDAKCYLNFDVNKQRECLEEKSKKKDSHNTGKFFADFLIAYALHQLLLPLRLGLTTFFTPKVTKYCKVKDIEFWKKWKYFK</sequence>